<sequence length="244" mass="27155">MPSLLRTHGRFPYSAINARPRYAWPGGKRLAVYLGLNLEHFAFGEGHGGELAPSGRPDVLNYSWREYGNRVGAWRLLDEFEELRLPVSVLANSEIAGHCPELLAAHIARGDEVVGHGRTNAERQGDLVERDEAALIAETTSTLADAAGATRSWQLAETTGDCMIVDNFDEMREQSERHEQPLVMGIALHAYIVGQPFRLRKLRRALEHIAAHRDDVWLTTSGEIAAHARTELDRFVHGGVYVSE</sequence>
<dbReference type="Gene3D" id="3.20.20.370">
    <property type="entry name" value="Glycoside hydrolase/deacetylase"/>
    <property type="match status" value="2"/>
</dbReference>
<reference evidence="1" key="2">
    <citation type="submission" date="2024-10" db="UniProtKB">
        <authorList>
            <consortium name="EnsemblProtists"/>
        </authorList>
    </citation>
    <scope>IDENTIFICATION</scope>
</reference>
<dbReference type="GeneID" id="17266130"/>
<dbReference type="EnsemblProtists" id="EOD28832">
    <property type="protein sequence ID" value="EOD28832"/>
    <property type="gene ID" value="EMIHUDRAFT_468647"/>
</dbReference>
<dbReference type="GeneID" id="17274378"/>
<name>A0A0D3JAP8_EMIH1</name>
<dbReference type="RefSeq" id="XP_005781261.1">
    <property type="nucleotide sequence ID" value="XM_005781204.1"/>
</dbReference>
<dbReference type="GO" id="GO:0005975">
    <property type="term" value="P:carbohydrate metabolic process"/>
    <property type="evidence" value="ECO:0007669"/>
    <property type="project" value="InterPro"/>
</dbReference>
<dbReference type="EnsemblProtists" id="EOD20583">
    <property type="protein sequence ID" value="EOD20583"/>
    <property type="gene ID" value="EMIHUDRAFT_463904"/>
</dbReference>
<organism evidence="1 2">
    <name type="scientific">Emiliania huxleyi (strain CCMP1516)</name>
    <dbReference type="NCBI Taxonomy" id="280463"/>
    <lineage>
        <taxon>Eukaryota</taxon>
        <taxon>Haptista</taxon>
        <taxon>Haptophyta</taxon>
        <taxon>Prymnesiophyceae</taxon>
        <taxon>Isochrysidales</taxon>
        <taxon>Noelaerhabdaceae</taxon>
        <taxon>Emiliania</taxon>
    </lineage>
</organism>
<dbReference type="PANTHER" id="PTHR43123:SF4">
    <property type="entry name" value="POLYSACCHARIDE DEACETYLASE"/>
    <property type="match status" value="1"/>
</dbReference>
<dbReference type="RefSeq" id="XP_005773012.1">
    <property type="nucleotide sequence ID" value="XM_005772955.1"/>
</dbReference>
<evidence type="ECO:0000313" key="1">
    <source>
        <dbReference type="EnsemblProtists" id="EOD20583"/>
    </source>
</evidence>
<dbReference type="HOGENOM" id="CLU_029940_0_2_1"/>
<dbReference type="Proteomes" id="UP000013827">
    <property type="component" value="Unassembled WGS sequence"/>
</dbReference>
<dbReference type="PaxDb" id="2903-EOD20583"/>
<proteinExistence type="predicted"/>
<dbReference type="SUPFAM" id="SSF88713">
    <property type="entry name" value="Glycoside hydrolase/deacetylase"/>
    <property type="match status" value="1"/>
</dbReference>
<dbReference type="AlphaFoldDB" id="A0A0D3JAP8"/>
<dbReference type="InterPro" id="IPR011330">
    <property type="entry name" value="Glyco_hydro/deAcase_b/a-brl"/>
</dbReference>
<dbReference type="KEGG" id="ehx:EMIHUDRAFT_463904"/>
<protein>
    <recommendedName>
        <fullName evidence="3">Polysaccharide deacetylase</fullName>
    </recommendedName>
</protein>
<evidence type="ECO:0000313" key="2">
    <source>
        <dbReference type="Proteomes" id="UP000013827"/>
    </source>
</evidence>
<accession>A0A0D3JAP8</accession>
<reference evidence="2" key="1">
    <citation type="journal article" date="2013" name="Nature">
        <title>Pan genome of the phytoplankton Emiliania underpins its global distribution.</title>
        <authorList>
            <person name="Read B.A."/>
            <person name="Kegel J."/>
            <person name="Klute M.J."/>
            <person name="Kuo A."/>
            <person name="Lefebvre S.C."/>
            <person name="Maumus F."/>
            <person name="Mayer C."/>
            <person name="Miller J."/>
            <person name="Monier A."/>
            <person name="Salamov A."/>
            <person name="Young J."/>
            <person name="Aguilar M."/>
            <person name="Claverie J.M."/>
            <person name="Frickenhaus S."/>
            <person name="Gonzalez K."/>
            <person name="Herman E.K."/>
            <person name="Lin Y.C."/>
            <person name="Napier J."/>
            <person name="Ogata H."/>
            <person name="Sarno A.F."/>
            <person name="Shmutz J."/>
            <person name="Schroeder D."/>
            <person name="de Vargas C."/>
            <person name="Verret F."/>
            <person name="von Dassow P."/>
            <person name="Valentin K."/>
            <person name="Van de Peer Y."/>
            <person name="Wheeler G."/>
            <person name="Dacks J.B."/>
            <person name="Delwiche C.F."/>
            <person name="Dyhrman S.T."/>
            <person name="Glockner G."/>
            <person name="John U."/>
            <person name="Richards T."/>
            <person name="Worden A.Z."/>
            <person name="Zhang X."/>
            <person name="Grigoriev I.V."/>
            <person name="Allen A.E."/>
            <person name="Bidle K."/>
            <person name="Borodovsky M."/>
            <person name="Bowler C."/>
            <person name="Brownlee C."/>
            <person name="Cock J.M."/>
            <person name="Elias M."/>
            <person name="Gladyshev V.N."/>
            <person name="Groth M."/>
            <person name="Guda C."/>
            <person name="Hadaegh A."/>
            <person name="Iglesias-Rodriguez M.D."/>
            <person name="Jenkins J."/>
            <person name="Jones B.M."/>
            <person name="Lawson T."/>
            <person name="Leese F."/>
            <person name="Lindquist E."/>
            <person name="Lobanov A."/>
            <person name="Lomsadze A."/>
            <person name="Malik S.B."/>
            <person name="Marsh M.E."/>
            <person name="Mackinder L."/>
            <person name="Mock T."/>
            <person name="Mueller-Roeber B."/>
            <person name="Pagarete A."/>
            <person name="Parker M."/>
            <person name="Probert I."/>
            <person name="Quesneville H."/>
            <person name="Raines C."/>
            <person name="Rensing S.A."/>
            <person name="Riano-Pachon D.M."/>
            <person name="Richier S."/>
            <person name="Rokitta S."/>
            <person name="Shiraiwa Y."/>
            <person name="Soanes D.M."/>
            <person name="van der Giezen M."/>
            <person name="Wahlund T.M."/>
            <person name="Williams B."/>
            <person name="Wilson W."/>
            <person name="Wolfe G."/>
            <person name="Wurch L.L."/>
        </authorList>
    </citation>
    <scope>NUCLEOTIDE SEQUENCE</scope>
</reference>
<dbReference type="KEGG" id="ehx:EMIHUDRAFT_468647"/>
<dbReference type="PANTHER" id="PTHR43123">
    <property type="entry name" value="POLYSACCHARIDE DEACETYLASE-RELATED"/>
    <property type="match status" value="1"/>
</dbReference>
<keyword evidence="2" id="KW-1185">Reference proteome</keyword>
<evidence type="ECO:0008006" key="3">
    <source>
        <dbReference type="Google" id="ProtNLM"/>
    </source>
</evidence>